<dbReference type="PANTHER" id="PTHR38045">
    <property type="entry name" value="CHROMOSOME 1, WHOLE GENOME SHOTGUN SEQUENCE"/>
    <property type="match status" value="1"/>
</dbReference>
<organism evidence="4 5">
    <name type="scientific">Rufibacter roseus</name>
    <dbReference type="NCBI Taxonomy" id="1567108"/>
    <lineage>
        <taxon>Bacteria</taxon>
        <taxon>Pseudomonadati</taxon>
        <taxon>Bacteroidota</taxon>
        <taxon>Cytophagia</taxon>
        <taxon>Cytophagales</taxon>
        <taxon>Hymenobacteraceae</taxon>
        <taxon>Rufibacter</taxon>
    </lineage>
</organism>
<evidence type="ECO:0000313" key="5">
    <source>
        <dbReference type="Proteomes" id="UP001596405"/>
    </source>
</evidence>
<sequence>MKKDSSMVIRWRVPFNILILFAWVALSQLTVLSASAQSVNLPDATEIPSHPRILLLNGEEKGIKKTVKADKNWKKAHEMIIKESISMLSQKPAQRKLNGIRLLPVSRESIRRIFYLSYAWRMTKDKRFLERAEKELLTVAAFEDWNPQHYLDVAEMTLAVSIGYDWLFHDLTPQTKTTLKEAIITKGLEPSMLPRNNSWVQRTNNWNQVCNAGMAFGAIAVYEDRPELAKQIIERAIKSVPLVMAGYAPSGAYPEGYTYWGYGTTFNILFIDALQRAFGTDYGLASLPGFLNTGHFVQHMVGPTGKSYNYSDGTESTELNPAMFWLAKRQQDYSILFTEKEYLREDPELVKNRMLPAALIWGAGVKTKKIEAPKELIWVGHGATPVALMRTSWTDKNSIYVGFKGGSPSGSHAQMDIGSFVMDANNERWAMDLGMQDYTTLEAKGVALWDYRQNGQRWEVLRHNNLFHNTLALNNSLQLVKGFAPITGYSDESSFLSAVADLSSIYNNNVLAAERGVAIVDNNYVVVRDEIKTNNKQTTVRWSMVTPAQVTIKADGTAELTQNGKMVQLKAFGPSKITFKTWKTEPIKDFDMENPGTIVVGFETELPANTESALTVLLVPEKATVQPEMQNMSLKKWPLKKAQ</sequence>
<protein>
    <submittedName>
        <fullName evidence="4">Heparinase II/III family protein</fullName>
    </submittedName>
</protein>
<evidence type="ECO:0000259" key="2">
    <source>
        <dbReference type="Pfam" id="PF07940"/>
    </source>
</evidence>
<keyword evidence="5" id="KW-1185">Reference proteome</keyword>
<dbReference type="Pfam" id="PF16332">
    <property type="entry name" value="DUF4962"/>
    <property type="match status" value="1"/>
</dbReference>
<dbReference type="RefSeq" id="WP_239693326.1">
    <property type="nucleotide sequence ID" value="NZ_JBHSYQ010000015.1"/>
</dbReference>
<dbReference type="PANTHER" id="PTHR38045:SF1">
    <property type="entry name" value="HEPARINASE II_III-LIKE PROTEIN"/>
    <property type="match status" value="1"/>
</dbReference>
<feature type="domain" description="Heparinase II/III-like C-terminal" evidence="2">
    <location>
        <begin position="395"/>
        <end position="574"/>
    </location>
</feature>
<dbReference type="Gene3D" id="1.50.10.100">
    <property type="entry name" value="Chondroitin AC/alginate lyase"/>
    <property type="match status" value="1"/>
</dbReference>
<comment type="subcellular location">
    <subcellularLocation>
        <location evidence="1">Cell envelope</location>
    </subcellularLocation>
</comment>
<evidence type="ECO:0000259" key="3">
    <source>
        <dbReference type="Pfam" id="PF16332"/>
    </source>
</evidence>
<gene>
    <name evidence="4" type="ORF">ACFQHR_16050</name>
</gene>
<dbReference type="Pfam" id="PF07940">
    <property type="entry name" value="Hepar_II_III_C"/>
    <property type="match status" value="1"/>
</dbReference>
<evidence type="ECO:0000256" key="1">
    <source>
        <dbReference type="ARBA" id="ARBA00004196"/>
    </source>
</evidence>
<dbReference type="InterPro" id="IPR032518">
    <property type="entry name" value="HepII_N"/>
</dbReference>
<dbReference type="Gene3D" id="2.70.98.70">
    <property type="match status" value="1"/>
</dbReference>
<reference evidence="5" key="1">
    <citation type="journal article" date="2019" name="Int. J. Syst. Evol. Microbiol.">
        <title>The Global Catalogue of Microorganisms (GCM) 10K type strain sequencing project: providing services to taxonomists for standard genome sequencing and annotation.</title>
        <authorList>
            <consortium name="The Broad Institute Genomics Platform"/>
            <consortium name="The Broad Institute Genome Sequencing Center for Infectious Disease"/>
            <person name="Wu L."/>
            <person name="Ma J."/>
        </authorList>
    </citation>
    <scope>NUCLEOTIDE SEQUENCE [LARGE SCALE GENOMIC DNA]</scope>
    <source>
        <strain evidence="5">CGMCC 4.7393</strain>
    </source>
</reference>
<dbReference type="Proteomes" id="UP001596405">
    <property type="component" value="Unassembled WGS sequence"/>
</dbReference>
<dbReference type="SUPFAM" id="SSF48230">
    <property type="entry name" value="Chondroitin AC/alginate lyase"/>
    <property type="match status" value="1"/>
</dbReference>
<dbReference type="InterPro" id="IPR012480">
    <property type="entry name" value="Hepar_II_III_C"/>
</dbReference>
<evidence type="ECO:0000313" key="4">
    <source>
        <dbReference type="EMBL" id="MFC6999149.1"/>
    </source>
</evidence>
<proteinExistence type="predicted"/>
<accession>A0ABW2DR28</accession>
<dbReference type="InterPro" id="IPR008929">
    <property type="entry name" value="Chondroitin_lyas"/>
</dbReference>
<feature type="domain" description="Heparinase II N-terminal" evidence="3">
    <location>
        <begin position="111"/>
        <end position="316"/>
    </location>
</feature>
<dbReference type="EMBL" id="JBHSYQ010000015">
    <property type="protein sequence ID" value="MFC6999149.1"/>
    <property type="molecule type" value="Genomic_DNA"/>
</dbReference>
<comment type="caution">
    <text evidence="4">The sequence shown here is derived from an EMBL/GenBank/DDBJ whole genome shotgun (WGS) entry which is preliminary data.</text>
</comment>
<name>A0ABW2DR28_9BACT</name>